<sequence>MLIIPALDLRAGGVVRLLQGDFARETGYPTDALVLAQQYAEAGARRLHVVDLDGARGSGDNRKLIERLIGTLNIEVQVAGGIRSLESASRWLEAGAAAVVLGTVAVKEPGRLNEVAAQLPGRVLAALDARTGRPAVTGWSELADLSLAEMLEGWAAAPLAGVIVTSIDRDGTLAGPDLDLLAEARRSGSHPITYSGGISSVGDVTAVAAAGAAGVILGKSLLEGRVDLRDALRRCA</sequence>
<evidence type="ECO:0000256" key="8">
    <source>
        <dbReference type="ARBA" id="ARBA00023235"/>
    </source>
</evidence>
<gene>
    <name evidence="9" type="primary">hisA</name>
    <name evidence="11" type="ORF">JF888_03315</name>
</gene>
<evidence type="ECO:0000256" key="4">
    <source>
        <dbReference type="ARBA" id="ARBA00009667"/>
    </source>
</evidence>
<keyword evidence="5 9" id="KW-0963">Cytoplasm</keyword>
<dbReference type="Pfam" id="PF00977">
    <property type="entry name" value="His_biosynth"/>
    <property type="match status" value="1"/>
</dbReference>
<proteinExistence type="inferred from homology"/>
<dbReference type="Proteomes" id="UP000620075">
    <property type="component" value="Unassembled WGS sequence"/>
</dbReference>
<comment type="subcellular location">
    <subcellularLocation>
        <location evidence="2 9">Cytoplasm</location>
    </subcellularLocation>
</comment>
<protein>
    <recommendedName>
        <fullName evidence="9">1-(5-phosphoribosyl)-5-[(5-phosphoribosylamino)methylideneamino] imidazole-4-carboxamide isomerase</fullName>
        <ecNumber evidence="9">5.3.1.16</ecNumber>
    </recommendedName>
    <alternativeName>
        <fullName evidence="9">Phosphoribosylformimino-5-aminoimidazole carboxamide ribotide isomerase</fullName>
    </alternativeName>
</protein>
<name>A0A934NGI8_9BACT</name>
<dbReference type="GO" id="GO:0000162">
    <property type="term" value="P:L-tryptophan biosynthetic process"/>
    <property type="evidence" value="ECO:0007669"/>
    <property type="project" value="TreeGrafter"/>
</dbReference>
<evidence type="ECO:0000313" key="12">
    <source>
        <dbReference type="Proteomes" id="UP000620075"/>
    </source>
</evidence>
<evidence type="ECO:0000256" key="1">
    <source>
        <dbReference type="ARBA" id="ARBA00000901"/>
    </source>
</evidence>
<accession>A0A934NGI8</accession>
<feature type="active site" description="Proton acceptor" evidence="9">
    <location>
        <position position="8"/>
    </location>
</feature>
<evidence type="ECO:0000256" key="3">
    <source>
        <dbReference type="ARBA" id="ARBA00005133"/>
    </source>
</evidence>
<evidence type="ECO:0000313" key="11">
    <source>
        <dbReference type="EMBL" id="MBJ7602212.1"/>
    </source>
</evidence>
<dbReference type="EC" id="5.3.1.16" evidence="9"/>
<dbReference type="AlphaFoldDB" id="A0A934NGI8"/>
<evidence type="ECO:0000256" key="2">
    <source>
        <dbReference type="ARBA" id="ARBA00004496"/>
    </source>
</evidence>
<dbReference type="PANTHER" id="PTHR43090:SF2">
    <property type="entry name" value="1-(5-PHOSPHORIBOSYL)-5-[(5-PHOSPHORIBOSYLAMINO)METHYLIDENEAMINO] IMIDAZOLE-4-CARBOXAMIDE ISOMERASE"/>
    <property type="match status" value="1"/>
</dbReference>
<evidence type="ECO:0000256" key="10">
    <source>
        <dbReference type="RuleBase" id="RU003657"/>
    </source>
</evidence>
<feature type="active site" description="Proton donor" evidence="9">
    <location>
        <position position="128"/>
    </location>
</feature>
<dbReference type="RefSeq" id="WP_338176612.1">
    <property type="nucleotide sequence ID" value="NZ_JAEKNQ010000017.1"/>
</dbReference>
<dbReference type="HAMAP" id="MF_01014">
    <property type="entry name" value="HisA"/>
    <property type="match status" value="1"/>
</dbReference>
<dbReference type="InterPro" id="IPR044524">
    <property type="entry name" value="Isoase_HisA-like"/>
</dbReference>
<dbReference type="Gene3D" id="3.20.20.70">
    <property type="entry name" value="Aldolase class I"/>
    <property type="match status" value="1"/>
</dbReference>
<comment type="catalytic activity">
    <reaction evidence="1 9">
        <text>1-(5-phospho-beta-D-ribosyl)-5-[(5-phospho-beta-D-ribosylamino)methylideneamino]imidazole-4-carboxamide = 5-[(5-phospho-1-deoxy-D-ribulos-1-ylimino)methylamino]-1-(5-phospho-beta-D-ribosyl)imidazole-4-carboxamide</text>
        <dbReference type="Rhea" id="RHEA:15469"/>
        <dbReference type="ChEBI" id="CHEBI:58435"/>
        <dbReference type="ChEBI" id="CHEBI:58525"/>
        <dbReference type="EC" id="5.3.1.16"/>
    </reaction>
</comment>
<dbReference type="InterPro" id="IPR023016">
    <property type="entry name" value="HisA/PriA"/>
</dbReference>
<keyword evidence="8 9" id="KW-0413">Isomerase</keyword>
<evidence type="ECO:0000256" key="9">
    <source>
        <dbReference type="HAMAP-Rule" id="MF_01014"/>
    </source>
</evidence>
<keyword evidence="6 9" id="KW-0028">Amino-acid biosynthesis</keyword>
<keyword evidence="7 9" id="KW-0368">Histidine biosynthesis</keyword>
<evidence type="ECO:0000256" key="6">
    <source>
        <dbReference type="ARBA" id="ARBA00022605"/>
    </source>
</evidence>
<dbReference type="GO" id="GO:0000105">
    <property type="term" value="P:L-histidine biosynthetic process"/>
    <property type="evidence" value="ECO:0007669"/>
    <property type="project" value="UniProtKB-UniRule"/>
</dbReference>
<evidence type="ECO:0000256" key="7">
    <source>
        <dbReference type="ARBA" id="ARBA00023102"/>
    </source>
</evidence>
<dbReference type="FunFam" id="3.20.20.70:FF:000009">
    <property type="entry name" value="1-(5-phosphoribosyl)-5-[(5-phosphoribosylamino)methylideneamino] imidazole-4-carboxamide isomerase"/>
    <property type="match status" value="1"/>
</dbReference>
<dbReference type="GO" id="GO:0003949">
    <property type="term" value="F:1-(5-phosphoribosyl)-5-[(5-phosphoribosylamino)methylideneamino]imidazole-4-carboxamide isomerase activity"/>
    <property type="evidence" value="ECO:0007669"/>
    <property type="project" value="UniProtKB-UniRule"/>
</dbReference>
<dbReference type="InterPro" id="IPR011060">
    <property type="entry name" value="RibuloseP-bd_barrel"/>
</dbReference>
<dbReference type="InterPro" id="IPR013785">
    <property type="entry name" value="Aldolase_TIM"/>
</dbReference>
<organism evidence="11 12">
    <name type="scientific">Candidatus Dormiibacter inghamiae</name>
    <dbReference type="NCBI Taxonomy" id="3127013"/>
    <lineage>
        <taxon>Bacteria</taxon>
        <taxon>Bacillati</taxon>
        <taxon>Candidatus Dormiibacterota</taxon>
        <taxon>Candidatus Dormibacteria</taxon>
        <taxon>Candidatus Dormibacterales</taxon>
        <taxon>Candidatus Dormibacteraceae</taxon>
        <taxon>Candidatus Dormiibacter</taxon>
    </lineage>
</organism>
<dbReference type="CDD" id="cd04732">
    <property type="entry name" value="HisA"/>
    <property type="match status" value="1"/>
</dbReference>
<evidence type="ECO:0000256" key="5">
    <source>
        <dbReference type="ARBA" id="ARBA00022490"/>
    </source>
</evidence>
<dbReference type="PANTHER" id="PTHR43090">
    <property type="entry name" value="1-(5-PHOSPHORIBOSYL)-5-[(5-PHOSPHORIBOSYLAMINO)METHYLIDENEAMINO] IMIDAZOLE-4-CARBOXAMIDE ISOMERASE"/>
    <property type="match status" value="1"/>
</dbReference>
<comment type="caution">
    <text evidence="11">The sequence shown here is derived from an EMBL/GenBank/DDBJ whole genome shotgun (WGS) entry which is preliminary data.</text>
</comment>
<dbReference type="InterPro" id="IPR006062">
    <property type="entry name" value="His_biosynth"/>
</dbReference>
<dbReference type="GO" id="GO:0005737">
    <property type="term" value="C:cytoplasm"/>
    <property type="evidence" value="ECO:0007669"/>
    <property type="project" value="UniProtKB-SubCell"/>
</dbReference>
<comment type="similarity">
    <text evidence="4 9 10">Belongs to the HisA/HisF family.</text>
</comment>
<dbReference type="SUPFAM" id="SSF51366">
    <property type="entry name" value="Ribulose-phoshate binding barrel"/>
    <property type="match status" value="1"/>
</dbReference>
<comment type="pathway">
    <text evidence="3 9">Amino-acid biosynthesis; L-histidine biosynthesis; L-histidine from 5-phospho-alpha-D-ribose 1-diphosphate: step 4/9.</text>
</comment>
<dbReference type="EMBL" id="JAEKNQ010000017">
    <property type="protein sequence ID" value="MBJ7602212.1"/>
    <property type="molecule type" value="Genomic_DNA"/>
</dbReference>
<reference evidence="11 12" key="1">
    <citation type="submission" date="2020-10" db="EMBL/GenBank/DDBJ databases">
        <title>Ca. Dormibacterota MAGs.</title>
        <authorList>
            <person name="Montgomery K."/>
        </authorList>
    </citation>
    <scope>NUCLEOTIDE SEQUENCE [LARGE SCALE GENOMIC DNA]</scope>
    <source>
        <strain evidence="11">SC8811_S16_3</strain>
    </source>
</reference>